<protein>
    <submittedName>
        <fullName evidence="1">Uncharacterized protein</fullName>
    </submittedName>
</protein>
<evidence type="ECO:0000313" key="1">
    <source>
        <dbReference type="EMBL" id="OQE00383.1"/>
    </source>
</evidence>
<keyword evidence="2" id="KW-1185">Reference proteome</keyword>
<gene>
    <name evidence="1" type="ORF">PENVUL_c053G07600</name>
</gene>
<dbReference type="AlphaFoldDB" id="A0A1V6RG57"/>
<evidence type="ECO:0000313" key="2">
    <source>
        <dbReference type="Proteomes" id="UP000191518"/>
    </source>
</evidence>
<comment type="caution">
    <text evidence="1">The sequence shown here is derived from an EMBL/GenBank/DDBJ whole genome shotgun (WGS) entry which is preliminary data.</text>
</comment>
<sequence>MRRLYRPLSKDKWRLTGAASIVVDTATPTVLKTDDREEIVVFSWSSVVLPQSYEISQALQDWQKDYLAWYLAMMAANINHYNHGNGAVNKQKNGKASTSSSVTPVVFPKPVLVRFEDKDLNEPEVFNGC</sequence>
<proteinExistence type="predicted"/>
<accession>A0A1V6RG57</accession>
<name>A0A1V6RG57_9EURO</name>
<organism evidence="1 2">
    <name type="scientific">Penicillium vulpinum</name>
    <dbReference type="NCBI Taxonomy" id="29845"/>
    <lineage>
        <taxon>Eukaryota</taxon>
        <taxon>Fungi</taxon>
        <taxon>Dikarya</taxon>
        <taxon>Ascomycota</taxon>
        <taxon>Pezizomycotina</taxon>
        <taxon>Eurotiomycetes</taxon>
        <taxon>Eurotiomycetidae</taxon>
        <taxon>Eurotiales</taxon>
        <taxon>Aspergillaceae</taxon>
        <taxon>Penicillium</taxon>
    </lineage>
</organism>
<dbReference type="EMBL" id="MDYP01000053">
    <property type="protein sequence ID" value="OQE00383.1"/>
    <property type="molecule type" value="Genomic_DNA"/>
</dbReference>
<dbReference type="Proteomes" id="UP000191518">
    <property type="component" value="Unassembled WGS sequence"/>
</dbReference>
<reference evidence="2" key="1">
    <citation type="journal article" date="2017" name="Nat. Microbiol.">
        <title>Global analysis of biosynthetic gene clusters reveals vast potential of secondary metabolite production in Penicillium species.</title>
        <authorList>
            <person name="Nielsen J.C."/>
            <person name="Grijseels S."/>
            <person name="Prigent S."/>
            <person name="Ji B."/>
            <person name="Dainat J."/>
            <person name="Nielsen K.F."/>
            <person name="Frisvad J.C."/>
            <person name="Workman M."/>
            <person name="Nielsen J."/>
        </authorList>
    </citation>
    <scope>NUCLEOTIDE SEQUENCE [LARGE SCALE GENOMIC DNA]</scope>
    <source>
        <strain evidence="2">IBT 29486</strain>
    </source>
</reference>